<dbReference type="RefSeq" id="WP_156355416.1">
    <property type="nucleotide sequence ID" value="NZ_CACRST010000028.1"/>
</dbReference>
<dbReference type="GO" id="GO:0009103">
    <property type="term" value="P:lipopolysaccharide biosynthetic process"/>
    <property type="evidence" value="ECO:0007669"/>
    <property type="project" value="UniProtKB-KW"/>
</dbReference>
<dbReference type="EMBL" id="CACRST010000028">
    <property type="protein sequence ID" value="VYT32021.1"/>
    <property type="molecule type" value="Genomic_DNA"/>
</dbReference>
<keyword evidence="3 9" id="KW-0808">Transferase</keyword>
<dbReference type="EC" id="2.4.1.54" evidence="9"/>
<dbReference type="AlphaFoldDB" id="A0A6N2VTV9"/>
<protein>
    <submittedName>
        <fullName evidence="9">Undecaprenyl-phosphate mannosyltransferase</fullName>
        <ecNumber evidence="9">2.4.1.54</ecNumber>
    </submittedName>
</protein>
<sequence length="236" mass="27256">MEKLFIIIPAYNEEANIENTVREWYPVIKKHNGDGRSRLVVVNDGSSDHTWKILSRLSETMPLLSPLKKKNGGHGSSVLYGYRYAIDKGADFIFQTDADGQTNPAEFEAFWELRQKHDAVIGKRIVRGDGISRKFVENTVCLLLRIFFGAKVPDANAPFRLMKTSLVKKYIKKLPRDYNIPNIMMTTYFAYYHENICFREISFKPRQGGTNSINIKKIIKIGWKALGDFRRLKKEM</sequence>
<dbReference type="PANTHER" id="PTHR48090">
    <property type="entry name" value="UNDECAPRENYL-PHOSPHATE 4-DEOXY-4-FORMAMIDO-L-ARABINOSE TRANSFERASE-RELATED"/>
    <property type="match status" value="1"/>
</dbReference>
<dbReference type="GO" id="GO:0047267">
    <property type="term" value="F:undecaprenyl-phosphate mannosyltransferase activity"/>
    <property type="evidence" value="ECO:0007669"/>
    <property type="project" value="UniProtKB-EC"/>
</dbReference>
<dbReference type="InterPro" id="IPR050256">
    <property type="entry name" value="Glycosyltransferase_2"/>
</dbReference>
<dbReference type="Gene3D" id="3.90.550.10">
    <property type="entry name" value="Spore Coat Polysaccharide Biosynthesis Protein SpsA, Chain A"/>
    <property type="match status" value="1"/>
</dbReference>
<keyword evidence="7" id="KW-0472">Membrane</keyword>
<evidence type="ECO:0000256" key="6">
    <source>
        <dbReference type="ARBA" id="ARBA00022989"/>
    </source>
</evidence>
<keyword evidence="5" id="KW-0448">Lipopolysaccharide biosynthesis</keyword>
<dbReference type="CDD" id="cd04179">
    <property type="entry name" value="DPM_DPG-synthase_like"/>
    <property type="match status" value="1"/>
</dbReference>
<evidence type="ECO:0000256" key="2">
    <source>
        <dbReference type="ARBA" id="ARBA00022676"/>
    </source>
</evidence>
<dbReference type="PANTHER" id="PTHR48090:SF3">
    <property type="entry name" value="UNDECAPRENYL-PHOSPHATE 4-DEOXY-4-FORMAMIDO-L-ARABINOSE TRANSFERASE"/>
    <property type="match status" value="1"/>
</dbReference>
<dbReference type="InterPro" id="IPR029044">
    <property type="entry name" value="Nucleotide-diphossugar_trans"/>
</dbReference>
<evidence type="ECO:0000259" key="8">
    <source>
        <dbReference type="Pfam" id="PF00535"/>
    </source>
</evidence>
<evidence type="ECO:0000256" key="3">
    <source>
        <dbReference type="ARBA" id="ARBA00022679"/>
    </source>
</evidence>
<keyword evidence="4" id="KW-0812">Transmembrane</keyword>
<keyword evidence="6" id="KW-1133">Transmembrane helix</keyword>
<evidence type="ECO:0000313" key="9">
    <source>
        <dbReference type="EMBL" id="VYT32021.1"/>
    </source>
</evidence>
<feature type="domain" description="Glycosyltransferase 2-like" evidence="8">
    <location>
        <begin position="6"/>
        <end position="168"/>
    </location>
</feature>
<keyword evidence="2 9" id="KW-0328">Glycosyltransferase</keyword>
<dbReference type="Pfam" id="PF00535">
    <property type="entry name" value="Glycos_transf_2"/>
    <property type="match status" value="1"/>
</dbReference>
<dbReference type="SUPFAM" id="SSF53448">
    <property type="entry name" value="Nucleotide-diphospho-sugar transferases"/>
    <property type="match status" value="1"/>
</dbReference>
<keyword evidence="1" id="KW-1003">Cell membrane</keyword>
<dbReference type="GO" id="GO:0005886">
    <property type="term" value="C:plasma membrane"/>
    <property type="evidence" value="ECO:0007669"/>
    <property type="project" value="TreeGrafter"/>
</dbReference>
<organism evidence="9">
    <name type="scientific">Blautia glucerasea</name>
    <dbReference type="NCBI Taxonomy" id="536633"/>
    <lineage>
        <taxon>Bacteria</taxon>
        <taxon>Bacillati</taxon>
        <taxon>Bacillota</taxon>
        <taxon>Clostridia</taxon>
        <taxon>Lachnospirales</taxon>
        <taxon>Lachnospiraceae</taxon>
        <taxon>Blautia</taxon>
    </lineage>
</organism>
<evidence type="ECO:0000256" key="1">
    <source>
        <dbReference type="ARBA" id="ARBA00022475"/>
    </source>
</evidence>
<proteinExistence type="predicted"/>
<name>A0A6N2VTV9_9FIRM</name>
<accession>A0A6N2VTV9</accession>
<dbReference type="InterPro" id="IPR001173">
    <property type="entry name" value="Glyco_trans_2-like"/>
</dbReference>
<dbReference type="GO" id="GO:0099621">
    <property type="term" value="F:undecaprenyl-phosphate 4-deoxy-4-formamido-L-arabinose transferase activity"/>
    <property type="evidence" value="ECO:0007669"/>
    <property type="project" value="TreeGrafter"/>
</dbReference>
<evidence type="ECO:0000256" key="5">
    <source>
        <dbReference type="ARBA" id="ARBA00022985"/>
    </source>
</evidence>
<gene>
    <name evidence="9" type="ORF">BGLFYP119_00177</name>
</gene>
<evidence type="ECO:0000256" key="4">
    <source>
        <dbReference type="ARBA" id="ARBA00022692"/>
    </source>
</evidence>
<reference evidence="9" key="1">
    <citation type="submission" date="2019-11" db="EMBL/GenBank/DDBJ databases">
        <authorList>
            <person name="Feng L."/>
        </authorList>
    </citation>
    <scope>NUCLEOTIDE SEQUENCE</scope>
    <source>
        <strain evidence="9">BgluceraseaLFYP119</strain>
    </source>
</reference>
<evidence type="ECO:0000256" key="7">
    <source>
        <dbReference type="ARBA" id="ARBA00023136"/>
    </source>
</evidence>